<keyword evidence="3" id="KW-1185">Reference proteome</keyword>
<evidence type="ECO:0000256" key="1">
    <source>
        <dbReference type="SAM" id="MobiDB-lite"/>
    </source>
</evidence>
<feature type="compositionally biased region" description="Polar residues" evidence="1">
    <location>
        <begin position="163"/>
        <end position="203"/>
    </location>
</feature>
<dbReference type="EMBL" id="JACAGB010000038">
    <property type="protein sequence ID" value="KAF6289932.1"/>
    <property type="molecule type" value="Genomic_DNA"/>
</dbReference>
<reference evidence="2 3" key="1">
    <citation type="journal article" date="2020" name="Nature">
        <title>Six reference-quality genomes reveal evolution of bat adaptations.</title>
        <authorList>
            <person name="Jebb D."/>
            <person name="Huang Z."/>
            <person name="Pippel M."/>
            <person name="Hughes G.M."/>
            <person name="Lavrichenko K."/>
            <person name="Devanna P."/>
            <person name="Winkler S."/>
            <person name="Jermiin L.S."/>
            <person name="Skirmuntt E.C."/>
            <person name="Katzourakis A."/>
            <person name="Burkitt-Gray L."/>
            <person name="Ray D.A."/>
            <person name="Sullivan K.A.M."/>
            <person name="Roscito J.G."/>
            <person name="Kirilenko B.M."/>
            <person name="Davalos L.M."/>
            <person name="Corthals A.P."/>
            <person name="Power M.L."/>
            <person name="Jones G."/>
            <person name="Ransome R.D."/>
            <person name="Dechmann D.K.N."/>
            <person name="Locatelli A.G."/>
            <person name="Puechmaille S.J."/>
            <person name="Fedrigo O."/>
            <person name="Jarvis E.D."/>
            <person name="Hiller M."/>
            <person name="Vernes S.C."/>
            <person name="Myers E.W."/>
            <person name="Teeling E.C."/>
        </authorList>
    </citation>
    <scope>NUCLEOTIDE SEQUENCE [LARGE SCALE GENOMIC DNA]</scope>
    <source>
        <strain evidence="2">MPipKuh1</strain>
        <tissue evidence="2">Flight muscle</tissue>
    </source>
</reference>
<feature type="compositionally biased region" description="Polar residues" evidence="1">
    <location>
        <begin position="87"/>
        <end position="116"/>
    </location>
</feature>
<feature type="compositionally biased region" description="Polar residues" evidence="1">
    <location>
        <begin position="48"/>
        <end position="79"/>
    </location>
</feature>
<feature type="region of interest" description="Disordered" evidence="1">
    <location>
        <begin position="1"/>
        <end position="203"/>
    </location>
</feature>
<comment type="caution">
    <text evidence="2">The sequence shown here is derived from an EMBL/GenBank/DDBJ whole genome shotgun (WGS) entry which is preliminary data.</text>
</comment>
<proteinExistence type="predicted"/>
<feature type="region of interest" description="Disordered" evidence="1">
    <location>
        <begin position="237"/>
        <end position="307"/>
    </location>
</feature>
<dbReference type="Proteomes" id="UP000558488">
    <property type="component" value="Unassembled WGS sequence"/>
</dbReference>
<gene>
    <name evidence="2" type="ORF">mPipKuh1_007596</name>
</gene>
<sequence>MKPGRTTSPMMELTTVDPGPKSVSKPDWEPEPHQIPITQPEPDPEKTPTAQPASKTQQGPNTQQEPASQQRPLTQQESLAQHEAESQQETRAQQKSALQQEILATQEPAPQQSPPTQKVPFTPEGAASQPGPGTEKESTSQQEPELEEEYVAHPAPGPPEPSLAQQEAGSTPPSQTESMSQEKAGQSDHTGQQTAPDKTQQGSLTEWGFLSKLHELSIQRPASEWKTFLEWITDFDSESESGYPFFETDSPAMKDGTMSQGMKLDPKEKPGYEEMSGSGGTSAQGTQTSNQNHRHSWDSEKSQSSQA</sequence>
<dbReference type="AlphaFoldDB" id="A0A7J7SNC2"/>
<evidence type="ECO:0000313" key="3">
    <source>
        <dbReference type="Proteomes" id="UP000558488"/>
    </source>
</evidence>
<organism evidence="2 3">
    <name type="scientific">Pipistrellus kuhlii</name>
    <name type="common">Kuhl's pipistrelle</name>
    <dbReference type="NCBI Taxonomy" id="59472"/>
    <lineage>
        <taxon>Eukaryota</taxon>
        <taxon>Metazoa</taxon>
        <taxon>Chordata</taxon>
        <taxon>Craniata</taxon>
        <taxon>Vertebrata</taxon>
        <taxon>Euteleostomi</taxon>
        <taxon>Mammalia</taxon>
        <taxon>Eutheria</taxon>
        <taxon>Laurasiatheria</taxon>
        <taxon>Chiroptera</taxon>
        <taxon>Yangochiroptera</taxon>
        <taxon>Vespertilionidae</taxon>
        <taxon>Pipistrellus</taxon>
    </lineage>
</organism>
<protein>
    <submittedName>
        <fullName evidence="2">Uncharacterized protein</fullName>
    </submittedName>
</protein>
<accession>A0A7J7SNC2</accession>
<evidence type="ECO:0000313" key="2">
    <source>
        <dbReference type="EMBL" id="KAF6289932.1"/>
    </source>
</evidence>
<name>A0A7J7SNC2_PIPKU</name>